<reference evidence="4 5" key="1">
    <citation type="journal article" date="2010" name="Stand. Genomic Sci.">
        <title>Complete genome sequence of Acetohalobium arabaticum type strain (Z-7288).</title>
        <authorList>
            <person name="Sikorski J."/>
            <person name="Lapidus A."/>
            <person name="Chertkov O."/>
            <person name="Lucas S."/>
            <person name="Copeland A."/>
            <person name="Glavina Del Rio T."/>
            <person name="Nolan M."/>
            <person name="Tice H."/>
            <person name="Cheng J.F."/>
            <person name="Han C."/>
            <person name="Brambilla E."/>
            <person name="Pitluck S."/>
            <person name="Liolios K."/>
            <person name="Ivanova N."/>
            <person name="Mavromatis K."/>
            <person name="Mikhailova N."/>
            <person name="Pati A."/>
            <person name="Bruce D."/>
            <person name="Detter C."/>
            <person name="Tapia R."/>
            <person name="Goodwin L."/>
            <person name="Chen A."/>
            <person name="Palaniappan K."/>
            <person name="Land M."/>
            <person name="Hauser L."/>
            <person name="Chang Y.J."/>
            <person name="Jeffries C.D."/>
            <person name="Rohde M."/>
            <person name="Goker M."/>
            <person name="Spring S."/>
            <person name="Woyke T."/>
            <person name="Bristow J."/>
            <person name="Eisen J.A."/>
            <person name="Markowitz V."/>
            <person name="Hugenholtz P."/>
            <person name="Kyrpides N.C."/>
            <person name="Klenk H.P."/>
        </authorList>
    </citation>
    <scope>NUCLEOTIDE SEQUENCE [LARGE SCALE GENOMIC DNA]</scope>
    <source>
        <strain evidence="5">ATCC 49924 / DSM 5501 / Z-7288</strain>
    </source>
</reference>
<keyword evidence="5" id="KW-1185">Reference proteome</keyword>
<evidence type="ECO:0000256" key="1">
    <source>
        <dbReference type="ARBA" id="ARBA00005801"/>
    </source>
</evidence>
<accession>D9QTL6</accession>
<sequence length="160" mass="17359">MNILLGIILAVAMWIDIKDKIIPNWLTFSLMLLGLIINLSIDGWSGLLFSLQGLGVGLAIFLIPFVLGGLGAGDVKLVAGIGAVKGVKFVLLDSLVIAIVGGIISLFILIQEKKLGRMIKKVIYRLPFKSLSDREDQEGNDAFPYGVAVAFGTWYTLFLH</sequence>
<comment type="similarity">
    <text evidence="1">Belongs to the peptidase A24 family.</text>
</comment>
<dbReference type="EMBL" id="CP002105">
    <property type="protein sequence ID" value="ADL11780.1"/>
    <property type="molecule type" value="Genomic_DNA"/>
</dbReference>
<evidence type="ECO:0000259" key="3">
    <source>
        <dbReference type="Pfam" id="PF01478"/>
    </source>
</evidence>
<evidence type="ECO:0000313" key="5">
    <source>
        <dbReference type="Proteomes" id="UP000001661"/>
    </source>
</evidence>
<dbReference type="GO" id="GO:0004190">
    <property type="term" value="F:aspartic-type endopeptidase activity"/>
    <property type="evidence" value="ECO:0007669"/>
    <property type="project" value="InterPro"/>
</dbReference>
<feature type="transmembrane region" description="Helical" evidence="2">
    <location>
        <begin position="48"/>
        <end position="70"/>
    </location>
</feature>
<evidence type="ECO:0000256" key="2">
    <source>
        <dbReference type="SAM" id="Phobius"/>
    </source>
</evidence>
<dbReference type="HOGENOM" id="CLU_057101_4_0_9"/>
<keyword evidence="2" id="KW-0812">Transmembrane</keyword>
<protein>
    <submittedName>
        <fullName evidence="4">Peptidase A24A prepilin type IV</fullName>
    </submittedName>
</protein>
<dbReference type="STRING" id="574087.Acear_0230"/>
<dbReference type="PANTHER" id="PTHR30487">
    <property type="entry name" value="TYPE 4 PREPILIN-LIKE PROTEINS LEADER PEPTIDE-PROCESSING ENZYME"/>
    <property type="match status" value="1"/>
</dbReference>
<dbReference type="InterPro" id="IPR050882">
    <property type="entry name" value="Prepilin_peptidase/N-MTase"/>
</dbReference>
<gene>
    <name evidence="4" type="ordered locus">Acear_0230</name>
</gene>
<dbReference type="eggNOG" id="COG1989">
    <property type="taxonomic scope" value="Bacteria"/>
</dbReference>
<dbReference type="Proteomes" id="UP000001661">
    <property type="component" value="Chromosome"/>
</dbReference>
<dbReference type="InterPro" id="IPR000045">
    <property type="entry name" value="Prepilin_IV_endopep_pep"/>
</dbReference>
<dbReference type="Pfam" id="PF01478">
    <property type="entry name" value="Peptidase_A24"/>
    <property type="match status" value="1"/>
</dbReference>
<feature type="domain" description="Prepilin type IV endopeptidase peptidase" evidence="3">
    <location>
        <begin position="3"/>
        <end position="105"/>
    </location>
</feature>
<dbReference type="GO" id="GO:0005886">
    <property type="term" value="C:plasma membrane"/>
    <property type="evidence" value="ECO:0007669"/>
    <property type="project" value="TreeGrafter"/>
</dbReference>
<dbReference type="Gene3D" id="1.20.120.1220">
    <property type="match status" value="1"/>
</dbReference>
<evidence type="ECO:0000313" key="4">
    <source>
        <dbReference type="EMBL" id="ADL11780.1"/>
    </source>
</evidence>
<feature type="transmembrane region" description="Helical" evidence="2">
    <location>
        <begin position="90"/>
        <end position="110"/>
    </location>
</feature>
<dbReference type="GO" id="GO:0006465">
    <property type="term" value="P:signal peptide processing"/>
    <property type="evidence" value="ECO:0007669"/>
    <property type="project" value="TreeGrafter"/>
</dbReference>
<keyword evidence="2" id="KW-0472">Membrane</keyword>
<dbReference type="KEGG" id="aar:Acear_0230"/>
<dbReference type="PANTHER" id="PTHR30487:SF0">
    <property type="entry name" value="PREPILIN LEADER PEPTIDASE_N-METHYLTRANSFERASE-RELATED"/>
    <property type="match status" value="1"/>
</dbReference>
<organism evidence="4 5">
    <name type="scientific">Acetohalobium arabaticum (strain ATCC 49924 / DSM 5501 / Z-7288)</name>
    <dbReference type="NCBI Taxonomy" id="574087"/>
    <lineage>
        <taxon>Bacteria</taxon>
        <taxon>Bacillati</taxon>
        <taxon>Bacillota</taxon>
        <taxon>Clostridia</taxon>
        <taxon>Halanaerobiales</taxon>
        <taxon>Halobacteroidaceae</taxon>
        <taxon>Acetohalobium</taxon>
    </lineage>
</organism>
<name>D9QTL6_ACEAZ</name>
<keyword evidence="2" id="KW-1133">Transmembrane helix</keyword>
<proteinExistence type="inferred from homology"/>
<dbReference type="AlphaFoldDB" id="D9QTL6"/>
<feature type="transmembrane region" description="Helical" evidence="2">
    <location>
        <begin position="22"/>
        <end position="41"/>
    </location>
</feature>